<evidence type="ECO:0000313" key="2">
    <source>
        <dbReference type="Proteomes" id="UP001652661"/>
    </source>
</evidence>
<accession>A0A6P4J4V3</accession>
<reference evidence="3" key="1">
    <citation type="submission" date="2025-08" db="UniProtKB">
        <authorList>
            <consortium name="RefSeq"/>
        </authorList>
    </citation>
    <scope>IDENTIFICATION</scope>
    <source>
        <strain evidence="3">14028-0561.14</strain>
        <tissue evidence="3">Whole fly</tissue>
    </source>
</reference>
<feature type="region of interest" description="Disordered" evidence="1">
    <location>
        <begin position="98"/>
        <end position="125"/>
    </location>
</feature>
<protein>
    <submittedName>
        <fullName evidence="3">Uncharacterized protein</fullName>
    </submittedName>
</protein>
<sequence>MFPFRPRLNHLRTDRLERRLRQRLHDAGITTAAMAAAAAETETAMGPDMRTVPALHPLLVSLQHVRLLLIHLRHLLIRQRVGMILGAGDSMFVWNRREPSIPTGQRGEGDSVPEMDMEVVRPGDA</sequence>
<evidence type="ECO:0000313" key="3">
    <source>
        <dbReference type="RefSeq" id="XP_017030426.1"/>
    </source>
</evidence>
<gene>
    <name evidence="3" type="primary">LOC108080272</name>
</gene>
<dbReference type="RefSeq" id="XP_017030426.1">
    <property type="nucleotide sequence ID" value="XM_017174937.3"/>
</dbReference>
<dbReference type="AlphaFoldDB" id="A0A6P4J4V3"/>
<name>A0A6P4J4V3_DROKI</name>
<dbReference type="OrthoDB" id="7871505at2759"/>
<organism evidence="2 3">
    <name type="scientific">Drosophila kikkawai</name>
    <name type="common">Fruit fly</name>
    <dbReference type="NCBI Taxonomy" id="30033"/>
    <lineage>
        <taxon>Eukaryota</taxon>
        <taxon>Metazoa</taxon>
        <taxon>Ecdysozoa</taxon>
        <taxon>Arthropoda</taxon>
        <taxon>Hexapoda</taxon>
        <taxon>Insecta</taxon>
        <taxon>Pterygota</taxon>
        <taxon>Neoptera</taxon>
        <taxon>Endopterygota</taxon>
        <taxon>Diptera</taxon>
        <taxon>Brachycera</taxon>
        <taxon>Muscomorpha</taxon>
        <taxon>Ephydroidea</taxon>
        <taxon>Drosophilidae</taxon>
        <taxon>Drosophila</taxon>
        <taxon>Sophophora</taxon>
    </lineage>
</organism>
<keyword evidence="2" id="KW-1185">Reference proteome</keyword>
<dbReference type="Proteomes" id="UP001652661">
    <property type="component" value="Chromosome X"/>
</dbReference>
<evidence type="ECO:0000256" key="1">
    <source>
        <dbReference type="SAM" id="MobiDB-lite"/>
    </source>
</evidence>
<proteinExistence type="predicted"/>
<dbReference type="GeneID" id="108080272"/>